<dbReference type="Gene3D" id="1.20.120.1600">
    <property type="match status" value="1"/>
</dbReference>
<dbReference type="SFLD" id="SFLDG01129">
    <property type="entry name" value="C1.5:_HAD__Beta-PGM__Phosphata"/>
    <property type="match status" value="1"/>
</dbReference>
<keyword evidence="3" id="KW-0460">Magnesium</keyword>
<protein>
    <submittedName>
        <fullName evidence="4">HAD family hydrolase</fullName>
        <ecNumber evidence="4">3.1.3.-</ecNumber>
    </submittedName>
</protein>
<dbReference type="NCBIfam" id="TIGR01549">
    <property type="entry name" value="HAD-SF-IA-v1"/>
    <property type="match status" value="1"/>
</dbReference>
<dbReference type="PRINTS" id="PR00413">
    <property type="entry name" value="HADHALOGNASE"/>
</dbReference>
<dbReference type="RefSeq" id="WP_307834957.1">
    <property type="nucleotide sequence ID" value="NZ_JAFBBW010000001.1"/>
</dbReference>
<dbReference type="GO" id="GO:0016787">
    <property type="term" value="F:hydrolase activity"/>
    <property type="evidence" value="ECO:0007669"/>
    <property type="project" value="UniProtKB-KW"/>
</dbReference>
<gene>
    <name evidence="4" type="ORF">ACFPER_11465</name>
</gene>
<sequence>MSTAPHHRGAPVVLFDLDDTLMAHREAVATGILRHLDERGYRAEAADAQALWHELEERHYHAYLSGEVTFEQQRRARAADFARAHGEVLDDEQAGAWFARYFERYRESWALHDDVEPALEALEAALPGVRMGIITNGEEGFQLAKLVRLGLEVGHPGRIEHLIASGSEGVTKPDPRIFERALARFAATTPVSAAAYVGDRLRTDAIGAARAGLIGVWINRTGARPAELDTADAAAAGVHEIRTLAELPPLLAQTMPVEERATEPRAPRPAEH</sequence>
<proteinExistence type="predicted"/>
<dbReference type="InterPro" id="IPR051400">
    <property type="entry name" value="HAD-like_hydrolase"/>
</dbReference>
<dbReference type="EMBL" id="JBHSJC010000001">
    <property type="protein sequence ID" value="MFC4829412.1"/>
    <property type="molecule type" value="Genomic_DNA"/>
</dbReference>
<reference evidence="5" key="1">
    <citation type="journal article" date="2019" name="Int. J. Syst. Evol. Microbiol.">
        <title>The Global Catalogue of Microorganisms (GCM) 10K type strain sequencing project: providing services to taxonomists for standard genome sequencing and annotation.</title>
        <authorList>
            <consortium name="The Broad Institute Genomics Platform"/>
            <consortium name="The Broad Institute Genome Sequencing Center for Infectious Disease"/>
            <person name="Wu L."/>
            <person name="Ma J."/>
        </authorList>
    </citation>
    <scope>NUCLEOTIDE SEQUENCE [LARGE SCALE GENOMIC DNA]</scope>
    <source>
        <strain evidence="5">CGMCC 1.12192</strain>
    </source>
</reference>
<evidence type="ECO:0000256" key="1">
    <source>
        <dbReference type="ARBA" id="ARBA00001946"/>
    </source>
</evidence>
<evidence type="ECO:0000256" key="2">
    <source>
        <dbReference type="ARBA" id="ARBA00022801"/>
    </source>
</evidence>
<dbReference type="Gene3D" id="3.40.50.1000">
    <property type="entry name" value="HAD superfamily/HAD-like"/>
    <property type="match status" value="1"/>
</dbReference>
<organism evidence="4 5">
    <name type="scientific">Agromyces aurantiacus</name>
    <dbReference type="NCBI Taxonomy" id="165814"/>
    <lineage>
        <taxon>Bacteria</taxon>
        <taxon>Bacillati</taxon>
        <taxon>Actinomycetota</taxon>
        <taxon>Actinomycetes</taxon>
        <taxon>Micrococcales</taxon>
        <taxon>Microbacteriaceae</taxon>
        <taxon>Agromyces</taxon>
    </lineage>
</organism>
<dbReference type="Pfam" id="PF00702">
    <property type="entry name" value="Hydrolase"/>
    <property type="match status" value="1"/>
</dbReference>
<dbReference type="EC" id="3.1.3.-" evidence="4"/>
<dbReference type="PANTHER" id="PTHR46470">
    <property type="entry name" value="N-ACYLNEURAMINATE-9-PHOSPHATASE"/>
    <property type="match status" value="1"/>
</dbReference>
<dbReference type="SFLD" id="SFLDS00003">
    <property type="entry name" value="Haloacid_Dehalogenase"/>
    <property type="match status" value="1"/>
</dbReference>
<dbReference type="SUPFAM" id="SSF56784">
    <property type="entry name" value="HAD-like"/>
    <property type="match status" value="1"/>
</dbReference>
<dbReference type="InterPro" id="IPR006439">
    <property type="entry name" value="HAD-SF_hydro_IA"/>
</dbReference>
<keyword evidence="5" id="KW-1185">Reference proteome</keyword>
<evidence type="ECO:0000313" key="4">
    <source>
        <dbReference type="EMBL" id="MFC4829412.1"/>
    </source>
</evidence>
<accession>A0ABV9R804</accession>
<comment type="cofactor">
    <cofactor evidence="1">
        <name>Mg(2+)</name>
        <dbReference type="ChEBI" id="CHEBI:18420"/>
    </cofactor>
</comment>
<evidence type="ECO:0000313" key="5">
    <source>
        <dbReference type="Proteomes" id="UP001595960"/>
    </source>
</evidence>
<evidence type="ECO:0000256" key="3">
    <source>
        <dbReference type="ARBA" id="ARBA00022842"/>
    </source>
</evidence>
<dbReference type="InterPro" id="IPR036412">
    <property type="entry name" value="HAD-like_sf"/>
</dbReference>
<name>A0ABV9R804_9MICO</name>
<dbReference type="PANTHER" id="PTHR46470:SF4">
    <property type="entry name" value="5-AMINO-6-(5-PHOSPHO-D-RIBITYLAMINO)URACIL PHOSPHATASE YIGB"/>
    <property type="match status" value="1"/>
</dbReference>
<comment type="caution">
    <text evidence="4">The sequence shown here is derived from an EMBL/GenBank/DDBJ whole genome shotgun (WGS) entry which is preliminary data.</text>
</comment>
<dbReference type="InterPro" id="IPR023214">
    <property type="entry name" value="HAD_sf"/>
</dbReference>
<keyword evidence="2 4" id="KW-0378">Hydrolase</keyword>
<dbReference type="Proteomes" id="UP001595960">
    <property type="component" value="Unassembled WGS sequence"/>
</dbReference>